<reference evidence="1" key="2">
    <citation type="submission" date="2003-03" db="EMBL/GenBank/DDBJ databases">
        <authorList>
            <person name="German Neurospora genome project"/>
        </authorList>
    </citation>
    <scope>NUCLEOTIDE SEQUENCE</scope>
</reference>
<evidence type="ECO:0000313" key="1">
    <source>
        <dbReference type="EMBL" id="CAD71115.1"/>
    </source>
</evidence>
<accession>Q870Z3</accession>
<reference evidence="1" key="1">
    <citation type="submission" date="2003-03" db="EMBL/GenBank/DDBJ databases">
        <authorList>
            <person name="Schulte U."/>
            <person name="Aign V."/>
            <person name="Hoheisel J."/>
            <person name="Brandt P."/>
            <person name="Fartmann B."/>
            <person name="Holland R."/>
            <person name="Nyakatura G."/>
            <person name="Mewes H.W."/>
            <person name="Mannhaupt G."/>
        </authorList>
    </citation>
    <scope>NUCLEOTIDE SEQUENCE</scope>
</reference>
<name>Q870Z3_NEUCS</name>
<sequence>MTSRFSPGSWNLTSDDIKRRIESCCHDMQRDLIARDQLHMHYAEAREDALELLYEIGCLPEEVTPNLMSLFIDMEAYSSYYPGQIFPLLDLAGEEMRKGLRAAKSDRRETDREEEKVVDVLKRKLEAAGHVSNETSDSSLWAFSFFCISQSLRKVDRVMLFLQTLWQNCATQTLDKCTTFTTPKNFKLDDNCKFTGVSPWTKA</sequence>
<protein>
    <submittedName>
        <fullName evidence="1">Uncharacterized protein 103E1.060</fullName>
    </submittedName>
</protein>
<gene>
    <name evidence="1" type="primary">103E1.060</name>
</gene>
<proteinExistence type="predicted"/>
<dbReference type="EMBL" id="BX294028">
    <property type="protein sequence ID" value="CAD71115.1"/>
    <property type="molecule type" value="Genomic_DNA"/>
</dbReference>
<dbReference type="AlphaFoldDB" id="Q870Z3"/>
<organism evidence="1">
    <name type="scientific">Neurospora crassa</name>
    <dbReference type="NCBI Taxonomy" id="5141"/>
    <lineage>
        <taxon>Eukaryota</taxon>
        <taxon>Fungi</taxon>
        <taxon>Dikarya</taxon>
        <taxon>Ascomycota</taxon>
        <taxon>Pezizomycotina</taxon>
        <taxon>Sordariomycetes</taxon>
        <taxon>Sordariomycetidae</taxon>
        <taxon>Sordariales</taxon>
        <taxon>Sordariaceae</taxon>
        <taxon>Neurospora</taxon>
    </lineage>
</organism>
<dbReference type="VEuPathDB" id="FungiDB:NCU07152"/>